<evidence type="ECO:0000313" key="4">
    <source>
        <dbReference type="EMBL" id="CAA9331885.1"/>
    </source>
</evidence>
<feature type="transmembrane region" description="Helical" evidence="2">
    <location>
        <begin position="86"/>
        <end position="110"/>
    </location>
</feature>
<feature type="compositionally biased region" description="Pro residues" evidence="1">
    <location>
        <begin position="58"/>
        <end position="68"/>
    </location>
</feature>
<sequence length="142" mass="15197">MSGDLRIGDAERDAAIAALGEHFAAGRLDAQEFDDRSSAAMSARSAGALVPLFADLPAPHPRPTPGPKPGREGAEPRPRIAAIPMIALLVALVVVTPVPWFAVAILAWVWCFRARHPGWHHGGSWHSGHRHDGRWGASPRTS</sequence>
<keyword evidence="2" id="KW-0472">Membrane</keyword>
<feature type="domain" description="DUF1707" evidence="3">
    <location>
        <begin position="5"/>
        <end position="57"/>
    </location>
</feature>
<dbReference type="EMBL" id="CADCUD010000092">
    <property type="protein sequence ID" value="CAA9331885.1"/>
    <property type="molecule type" value="Genomic_DNA"/>
</dbReference>
<organism evidence="4">
    <name type="scientific">uncultured Nocardioidaceae bacterium</name>
    <dbReference type="NCBI Taxonomy" id="253824"/>
    <lineage>
        <taxon>Bacteria</taxon>
        <taxon>Bacillati</taxon>
        <taxon>Actinomycetota</taxon>
        <taxon>Actinomycetes</taxon>
        <taxon>Propionibacteriales</taxon>
        <taxon>Nocardioidaceae</taxon>
        <taxon>environmental samples</taxon>
    </lineage>
</organism>
<keyword evidence="2" id="KW-1133">Transmembrane helix</keyword>
<evidence type="ECO:0000256" key="2">
    <source>
        <dbReference type="SAM" id="Phobius"/>
    </source>
</evidence>
<evidence type="ECO:0000256" key="1">
    <source>
        <dbReference type="SAM" id="MobiDB-lite"/>
    </source>
</evidence>
<proteinExistence type="predicted"/>
<reference evidence="4" key="1">
    <citation type="submission" date="2020-02" db="EMBL/GenBank/DDBJ databases">
        <authorList>
            <person name="Meier V. D."/>
        </authorList>
    </citation>
    <scope>NUCLEOTIDE SEQUENCE</scope>
    <source>
        <strain evidence="4">AVDCRST_MAG46</strain>
    </source>
</reference>
<keyword evidence="2" id="KW-0812">Transmembrane</keyword>
<dbReference type="InterPro" id="IPR012551">
    <property type="entry name" value="DUF1707_SHOCT-like"/>
</dbReference>
<feature type="region of interest" description="Disordered" evidence="1">
    <location>
        <begin position="54"/>
        <end position="76"/>
    </location>
</feature>
<gene>
    <name evidence="4" type="ORF">AVDCRST_MAG46-1477</name>
</gene>
<feature type="region of interest" description="Disordered" evidence="1">
    <location>
        <begin position="122"/>
        <end position="142"/>
    </location>
</feature>
<accession>A0A6J4LHI6</accession>
<protein>
    <recommendedName>
        <fullName evidence="3">DUF1707 domain-containing protein</fullName>
    </recommendedName>
</protein>
<dbReference type="Pfam" id="PF08044">
    <property type="entry name" value="DUF1707"/>
    <property type="match status" value="1"/>
</dbReference>
<evidence type="ECO:0000259" key="3">
    <source>
        <dbReference type="Pfam" id="PF08044"/>
    </source>
</evidence>
<name>A0A6J4LHI6_9ACTN</name>
<dbReference type="AlphaFoldDB" id="A0A6J4LHI6"/>